<evidence type="ECO:0000313" key="1">
    <source>
        <dbReference type="EMBL" id="ATL48265.1"/>
    </source>
</evidence>
<keyword evidence="2" id="KW-1185">Reference proteome</keyword>
<evidence type="ECO:0008006" key="3">
    <source>
        <dbReference type="Google" id="ProtNLM"/>
    </source>
</evidence>
<dbReference type="Proteomes" id="UP000220133">
    <property type="component" value="Chromosome"/>
</dbReference>
<dbReference type="SUPFAM" id="SSF53335">
    <property type="entry name" value="S-adenosyl-L-methionine-dependent methyltransferases"/>
    <property type="match status" value="1"/>
</dbReference>
<dbReference type="EMBL" id="CP023777">
    <property type="protein sequence ID" value="ATL48265.1"/>
    <property type="molecule type" value="Genomic_DNA"/>
</dbReference>
<dbReference type="OrthoDB" id="703529at2"/>
<proteinExistence type="predicted"/>
<organism evidence="1 2">
    <name type="scientific">Chitinophaga caeni</name>
    <dbReference type="NCBI Taxonomy" id="2029983"/>
    <lineage>
        <taxon>Bacteria</taxon>
        <taxon>Pseudomonadati</taxon>
        <taxon>Bacteroidota</taxon>
        <taxon>Chitinophagia</taxon>
        <taxon>Chitinophagales</taxon>
        <taxon>Chitinophagaceae</taxon>
        <taxon>Chitinophaga</taxon>
    </lineage>
</organism>
<reference evidence="1 2" key="1">
    <citation type="submission" date="2017-10" db="EMBL/GenBank/DDBJ databases">
        <title>Paenichitinophaga pekingensis gen. nov., sp. nov., isolated from activated sludge.</title>
        <authorList>
            <person name="Jin D."/>
            <person name="Kong X."/>
            <person name="Deng Y."/>
            <person name="Bai Z."/>
        </authorList>
    </citation>
    <scope>NUCLEOTIDE SEQUENCE [LARGE SCALE GENOMIC DNA]</scope>
    <source>
        <strain evidence="1 2">13</strain>
    </source>
</reference>
<gene>
    <name evidence="1" type="ORF">COR50_14440</name>
</gene>
<dbReference type="KEGG" id="cbae:COR50_14440"/>
<evidence type="ECO:0000313" key="2">
    <source>
        <dbReference type="Proteomes" id="UP000220133"/>
    </source>
</evidence>
<protein>
    <recommendedName>
        <fullName evidence="3">Methyltransferase type 11 domain-containing protein</fullName>
    </recommendedName>
</protein>
<sequence length="82" mass="9272">MVGIISRLLPCGDILIPGIDYYRNAQIFSWQGIGVTGIEIYPNAITLFYKNYGAKIKVQLGSLREMAFDQHLYQGIFCHGFL</sequence>
<accession>A0A291QWE8</accession>
<dbReference type="RefSeq" id="WP_098194639.1">
    <property type="nucleotide sequence ID" value="NZ_CP023777.1"/>
</dbReference>
<name>A0A291QWE8_9BACT</name>
<dbReference type="AlphaFoldDB" id="A0A291QWE8"/>
<dbReference type="InterPro" id="IPR029063">
    <property type="entry name" value="SAM-dependent_MTases_sf"/>
</dbReference>